<dbReference type="Proteomes" id="UP000664317">
    <property type="component" value="Unassembled WGS sequence"/>
</dbReference>
<dbReference type="InterPro" id="IPR052949">
    <property type="entry name" value="PA_immunity-related"/>
</dbReference>
<keyword evidence="2" id="KW-1185">Reference proteome</keyword>
<gene>
    <name evidence="1" type="ORF">J0A68_17105</name>
</gene>
<comment type="caution">
    <text evidence="1">The sequence shown here is derived from an EMBL/GenBank/DDBJ whole genome shotgun (WGS) entry which is preliminary data.</text>
</comment>
<proteinExistence type="predicted"/>
<sequence length="186" mass="20883">MPFFSDQTFQNLQASDFQPGEYDSCTFTGCNLSNLNLHGSSFENCTFKNCDLSNAKVSGVSLQMVRFEHCKILGVHFNSANPFLLEFHFDGCQLDYCNFFNLKLKKSVFKACRLLEVDFSQADLGGASFVGSDLSGTVFDRSQLEKADFREALHYRIDPETNKIKGARFDLEGLPGLLGKWGIKID</sequence>
<dbReference type="PANTHER" id="PTHR42999">
    <property type="entry name" value="ANTIBIOTIC RESISTANCE PROTEIN MCBG"/>
    <property type="match status" value="1"/>
</dbReference>
<dbReference type="InterPro" id="IPR001646">
    <property type="entry name" value="5peptide_repeat"/>
</dbReference>
<evidence type="ECO:0000313" key="1">
    <source>
        <dbReference type="EMBL" id="MBN7812677.1"/>
    </source>
</evidence>
<accession>A0ABS3C6C9</accession>
<dbReference type="Pfam" id="PF00805">
    <property type="entry name" value="Pentapeptide"/>
    <property type="match status" value="1"/>
</dbReference>
<dbReference type="EMBL" id="JAFKCT010000008">
    <property type="protein sequence ID" value="MBN7812677.1"/>
    <property type="molecule type" value="Genomic_DNA"/>
</dbReference>
<dbReference type="Gene3D" id="2.160.20.80">
    <property type="entry name" value="E3 ubiquitin-protein ligase SopA"/>
    <property type="match status" value="1"/>
</dbReference>
<reference evidence="1 2" key="1">
    <citation type="submission" date="2021-03" db="EMBL/GenBank/DDBJ databases">
        <title>novel species isolated from a fishpond in China.</title>
        <authorList>
            <person name="Lu H."/>
            <person name="Cai Z."/>
        </authorList>
    </citation>
    <scope>NUCLEOTIDE SEQUENCE [LARGE SCALE GENOMIC DNA]</scope>
    <source>
        <strain evidence="1 2">H41</strain>
    </source>
</reference>
<dbReference type="RefSeq" id="WP_206579454.1">
    <property type="nucleotide sequence ID" value="NZ_JAFKCT010000008.1"/>
</dbReference>
<dbReference type="Pfam" id="PF13599">
    <property type="entry name" value="Pentapeptide_4"/>
    <property type="match status" value="1"/>
</dbReference>
<name>A0ABS3C6C9_9BACT</name>
<protein>
    <submittedName>
        <fullName evidence="1">Pentapeptide repeat-containing protein</fullName>
    </submittedName>
</protein>
<dbReference type="SUPFAM" id="SSF141571">
    <property type="entry name" value="Pentapeptide repeat-like"/>
    <property type="match status" value="1"/>
</dbReference>
<evidence type="ECO:0000313" key="2">
    <source>
        <dbReference type="Proteomes" id="UP000664317"/>
    </source>
</evidence>
<organism evidence="1 2">
    <name type="scientific">Algoriphagus oliviformis</name>
    <dbReference type="NCBI Taxonomy" id="2811231"/>
    <lineage>
        <taxon>Bacteria</taxon>
        <taxon>Pseudomonadati</taxon>
        <taxon>Bacteroidota</taxon>
        <taxon>Cytophagia</taxon>
        <taxon>Cytophagales</taxon>
        <taxon>Cyclobacteriaceae</taxon>
        <taxon>Algoriphagus</taxon>
    </lineage>
</organism>
<dbReference type="PANTHER" id="PTHR42999:SF1">
    <property type="entry name" value="PENTAPEPTIDE REPEAT-CONTAINING PROTEIN"/>
    <property type="match status" value="1"/>
</dbReference>